<reference evidence="1 2" key="1">
    <citation type="submission" date="2019-06" db="EMBL/GenBank/DDBJ databases">
        <title>Sequencing the genomes of 1000 actinobacteria strains.</title>
        <authorList>
            <person name="Klenk H.-P."/>
        </authorList>
    </citation>
    <scope>NUCLEOTIDE SEQUENCE [LARGE SCALE GENOMIC DNA]</scope>
    <source>
        <strain evidence="1 2">DSM 8803</strain>
    </source>
</reference>
<protein>
    <submittedName>
        <fullName evidence="1">Uncharacterized protein</fullName>
    </submittedName>
</protein>
<sequence length="154" mass="16561">MAALDAQHATATAPMPKRHRPWLRRLVVTQIVISVFILGAVFAAPTVDTKNLQWVPCVVKSAEGTTTGGMGLRGSSGSVPAVVIETTNCHRITYTWGISEKNRDAVAASFTRGAVFEFKLGILSQQSAAAAWPFYQVEAKGYRKAFTPEGPSNP</sequence>
<dbReference type="RefSeq" id="WP_141888869.1">
    <property type="nucleotide sequence ID" value="NZ_BAAAUY010000023.1"/>
</dbReference>
<dbReference type="OrthoDB" id="4945168at2"/>
<gene>
    <name evidence="1" type="ORF">FB468_3294</name>
</gene>
<accession>A0A542XY56</accession>
<organism evidence="1 2">
    <name type="scientific">Leucobacter komagatae</name>
    <dbReference type="NCBI Taxonomy" id="55969"/>
    <lineage>
        <taxon>Bacteria</taxon>
        <taxon>Bacillati</taxon>
        <taxon>Actinomycetota</taxon>
        <taxon>Actinomycetes</taxon>
        <taxon>Micrococcales</taxon>
        <taxon>Microbacteriaceae</taxon>
        <taxon>Leucobacter</taxon>
    </lineage>
</organism>
<evidence type="ECO:0000313" key="1">
    <source>
        <dbReference type="EMBL" id="TQL40770.1"/>
    </source>
</evidence>
<dbReference type="Proteomes" id="UP000319094">
    <property type="component" value="Unassembled WGS sequence"/>
</dbReference>
<dbReference type="AlphaFoldDB" id="A0A542XY56"/>
<dbReference type="EMBL" id="VFON01000002">
    <property type="protein sequence ID" value="TQL40770.1"/>
    <property type="molecule type" value="Genomic_DNA"/>
</dbReference>
<name>A0A542XY56_9MICO</name>
<keyword evidence="2" id="KW-1185">Reference proteome</keyword>
<evidence type="ECO:0000313" key="2">
    <source>
        <dbReference type="Proteomes" id="UP000319094"/>
    </source>
</evidence>
<comment type="caution">
    <text evidence="1">The sequence shown here is derived from an EMBL/GenBank/DDBJ whole genome shotgun (WGS) entry which is preliminary data.</text>
</comment>
<proteinExistence type="predicted"/>